<evidence type="ECO:0000313" key="10">
    <source>
        <dbReference type="EMBL" id="MBK8890223.1"/>
    </source>
</evidence>
<dbReference type="AlphaFoldDB" id="A0A9D7QL07"/>
<comment type="caution">
    <text evidence="10">The sequence shown here is derived from an EMBL/GenBank/DDBJ whole genome shotgun (WGS) entry which is preliminary data.</text>
</comment>
<evidence type="ECO:0000256" key="8">
    <source>
        <dbReference type="ARBA" id="ARBA00023004"/>
    </source>
</evidence>
<dbReference type="Pfam" id="PF00581">
    <property type="entry name" value="Rhodanese"/>
    <property type="match status" value="1"/>
</dbReference>
<dbReference type="PANTHER" id="PTHR43084">
    <property type="entry name" value="PERSULFIDE DIOXYGENASE ETHE1"/>
    <property type="match status" value="1"/>
</dbReference>
<dbReference type="CDD" id="cd07724">
    <property type="entry name" value="POD-like_MBL-fold"/>
    <property type="match status" value="1"/>
</dbReference>
<keyword evidence="3" id="KW-0479">Metal-binding</keyword>
<evidence type="ECO:0000259" key="9">
    <source>
        <dbReference type="PROSITE" id="PS50206"/>
    </source>
</evidence>
<dbReference type="GO" id="GO:0046872">
    <property type="term" value="F:metal ion binding"/>
    <property type="evidence" value="ECO:0007669"/>
    <property type="project" value="UniProtKB-KW"/>
</dbReference>
<dbReference type="InterPro" id="IPR044528">
    <property type="entry name" value="POD-like_MBL-fold"/>
</dbReference>
<sequence>MFGDLIFRQLFDAASSTYTYLLADPQSREAVIIDTVYEQHLRDRALVEELGLKLVAALDTHCHADHVTGAWLMRLATGCKIGISRRYGDDLQGADLRLDHGDRVAFGRRVLEVRATPGHTDGCLTYVTNDHRLAFTGDCLLIRGAGRCDFQQGNAATLFRSITGQIFSLPDDCLIFPGHDYSGRTVTSVAEERAHNPRIGGQADERDFVGFMENLNLPHPRQIAVAVPANLRSGKPDDAGPPRPADWGPVRQSYAGLLEIDPEWVAEHLGAVHVLDVRQPDELDERLGRIADAQHVPLNELKDRLDEIPRDRPVIPVCHAGMRSGQATVILRQAGFPRVANLRGGMLSWQQLGLPVVRGANSPA</sequence>
<feature type="domain" description="Rhodanese" evidence="9">
    <location>
        <begin position="268"/>
        <end position="358"/>
    </location>
</feature>
<evidence type="ECO:0000256" key="4">
    <source>
        <dbReference type="ARBA" id="ARBA00022946"/>
    </source>
</evidence>
<evidence type="ECO:0000256" key="7">
    <source>
        <dbReference type="ARBA" id="ARBA00023002"/>
    </source>
</evidence>
<organism evidence="10 11">
    <name type="scientific">Candidatus Dechloromonas phosphorivorans</name>
    <dbReference type="NCBI Taxonomy" id="2899244"/>
    <lineage>
        <taxon>Bacteria</taxon>
        <taxon>Pseudomonadati</taxon>
        <taxon>Pseudomonadota</taxon>
        <taxon>Betaproteobacteria</taxon>
        <taxon>Rhodocyclales</taxon>
        <taxon>Azonexaceae</taxon>
        <taxon>Dechloromonas</taxon>
    </lineage>
</organism>
<dbReference type="InterPro" id="IPR001763">
    <property type="entry name" value="Rhodanese-like_dom"/>
</dbReference>
<keyword evidence="6" id="KW-0007">Acetylation</keyword>
<keyword evidence="7" id="KW-0560">Oxidoreductase</keyword>
<protein>
    <submittedName>
        <fullName evidence="10">MBL fold metallo-hydrolase</fullName>
    </submittedName>
</protein>
<dbReference type="GO" id="GO:0050313">
    <property type="term" value="F:sulfur dioxygenase activity"/>
    <property type="evidence" value="ECO:0007669"/>
    <property type="project" value="InterPro"/>
</dbReference>
<dbReference type="SUPFAM" id="SSF56281">
    <property type="entry name" value="Metallo-hydrolase/oxidoreductase"/>
    <property type="match status" value="1"/>
</dbReference>
<evidence type="ECO:0000256" key="6">
    <source>
        <dbReference type="ARBA" id="ARBA00022990"/>
    </source>
</evidence>
<accession>A0A9D7QL07</accession>
<evidence type="ECO:0000256" key="2">
    <source>
        <dbReference type="ARBA" id="ARBA00006759"/>
    </source>
</evidence>
<dbReference type="EMBL" id="JADKBR010000005">
    <property type="protein sequence ID" value="MBK8890223.1"/>
    <property type="molecule type" value="Genomic_DNA"/>
</dbReference>
<dbReference type="InterPro" id="IPR036873">
    <property type="entry name" value="Rhodanese-like_dom_sf"/>
</dbReference>
<comment type="similarity">
    <text evidence="2">Belongs to the metallo-beta-lactamase superfamily. Glyoxalase II family.</text>
</comment>
<dbReference type="GO" id="GO:0006749">
    <property type="term" value="P:glutathione metabolic process"/>
    <property type="evidence" value="ECO:0007669"/>
    <property type="project" value="InterPro"/>
</dbReference>
<dbReference type="CDD" id="cd00158">
    <property type="entry name" value="RHOD"/>
    <property type="match status" value="1"/>
</dbReference>
<keyword evidence="5" id="KW-0223">Dioxygenase</keyword>
<gene>
    <name evidence="10" type="ORF">IPN75_07360</name>
</gene>
<dbReference type="InterPro" id="IPR051682">
    <property type="entry name" value="Mito_Persulfide_Diox"/>
</dbReference>
<dbReference type="Gene3D" id="3.60.15.10">
    <property type="entry name" value="Ribonuclease Z/Hydroxyacylglutathione hydrolase-like"/>
    <property type="match status" value="1"/>
</dbReference>
<evidence type="ECO:0000313" key="11">
    <source>
        <dbReference type="Proteomes" id="UP000808146"/>
    </source>
</evidence>
<dbReference type="Proteomes" id="UP000808146">
    <property type="component" value="Unassembled WGS sequence"/>
</dbReference>
<dbReference type="Gene3D" id="3.40.250.10">
    <property type="entry name" value="Rhodanese-like domain"/>
    <property type="match status" value="1"/>
</dbReference>
<dbReference type="InterPro" id="IPR036866">
    <property type="entry name" value="RibonucZ/Hydroxyglut_hydro"/>
</dbReference>
<dbReference type="Pfam" id="PF00753">
    <property type="entry name" value="Lactamase_B"/>
    <property type="match status" value="1"/>
</dbReference>
<dbReference type="PANTHER" id="PTHR43084:SF1">
    <property type="entry name" value="PERSULFIDE DIOXYGENASE ETHE1, MITOCHONDRIAL"/>
    <property type="match status" value="1"/>
</dbReference>
<reference evidence="10" key="1">
    <citation type="submission" date="2020-10" db="EMBL/GenBank/DDBJ databases">
        <title>Connecting structure to function with the recovery of over 1000 high-quality activated sludge metagenome-assembled genomes encoding full-length rRNA genes using long-read sequencing.</title>
        <authorList>
            <person name="Singleton C.M."/>
            <person name="Petriglieri F."/>
            <person name="Kristensen J.M."/>
            <person name="Kirkegaard R.H."/>
            <person name="Michaelsen T.Y."/>
            <person name="Andersen M.H."/>
            <person name="Karst S.M."/>
            <person name="Dueholm M.S."/>
            <person name="Nielsen P.H."/>
            <person name="Albertsen M."/>
        </authorList>
    </citation>
    <scope>NUCLEOTIDE SEQUENCE</scope>
    <source>
        <strain evidence="10">OdNE_18-Q3-R46-58_BAT3C.305</strain>
    </source>
</reference>
<dbReference type="SMART" id="SM00450">
    <property type="entry name" value="RHOD"/>
    <property type="match status" value="1"/>
</dbReference>
<dbReference type="PROSITE" id="PS50206">
    <property type="entry name" value="RHODANESE_3"/>
    <property type="match status" value="1"/>
</dbReference>
<proteinExistence type="inferred from homology"/>
<dbReference type="SMART" id="SM00849">
    <property type="entry name" value="Lactamase_B"/>
    <property type="match status" value="1"/>
</dbReference>
<evidence type="ECO:0000256" key="1">
    <source>
        <dbReference type="ARBA" id="ARBA00001954"/>
    </source>
</evidence>
<dbReference type="SUPFAM" id="SSF52821">
    <property type="entry name" value="Rhodanese/Cell cycle control phosphatase"/>
    <property type="match status" value="1"/>
</dbReference>
<dbReference type="FunFam" id="3.60.15.10:FF:000013">
    <property type="entry name" value="Persulfide dioxygenase ETHE1, mitochondrial"/>
    <property type="match status" value="1"/>
</dbReference>
<dbReference type="GO" id="GO:0070813">
    <property type="term" value="P:hydrogen sulfide metabolic process"/>
    <property type="evidence" value="ECO:0007669"/>
    <property type="project" value="TreeGrafter"/>
</dbReference>
<comment type="cofactor">
    <cofactor evidence="1">
        <name>Fe(2+)</name>
        <dbReference type="ChEBI" id="CHEBI:29033"/>
    </cofactor>
</comment>
<dbReference type="InterPro" id="IPR001279">
    <property type="entry name" value="Metallo-B-lactamas"/>
</dbReference>
<evidence type="ECO:0000256" key="5">
    <source>
        <dbReference type="ARBA" id="ARBA00022964"/>
    </source>
</evidence>
<name>A0A9D7QL07_9RHOO</name>
<keyword evidence="8" id="KW-0408">Iron</keyword>
<keyword evidence="4" id="KW-0809">Transit peptide</keyword>
<evidence type="ECO:0000256" key="3">
    <source>
        <dbReference type="ARBA" id="ARBA00022723"/>
    </source>
</evidence>